<dbReference type="Proteomes" id="UP000075420">
    <property type="component" value="Unassembled WGS sequence"/>
</dbReference>
<evidence type="ECO:0000313" key="1">
    <source>
        <dbReference type="EMBL" id="KYF52203.1"/>
    </source>
</evidence>
<sequence>MKASGICPKCQCNVLWYVADVAKNTHVGFREQQPTFQLAATGLGEEGCAGKTEAYACQQCGYVELYLKERLTVDGKHVLERRPTPGTPYRG</sequence>
<protein>
    <submittedName>
        <fullName evidence="1">Uncharacterized protein</fullName>
    </submittedName>
</protein>
<dbReference type="EMBL" id="JELY01002554">
    <property type="protein sequence ID" value="KYF52203.1"/>
    <property type="molecule type" value="Genomic_DNA"/>
</dbReference>
<comment type="caution">
    <text evidence="1">The sequence shown here is derived from an EMBL/GenBank/DDBJ whole genome shotgun (WGS) entry which is preliminary data.</text>
</comment>
<proteinExistence type="predicted"/>
<gene>
    <name evidence="1" type="ORF">BE08_20935</name>
</gene>
<accession>A0A150P948</accession>
<reference evidence="1 2" key="1">
    <citation type="submission" date="2014-02" db="EMBL/GenBank/DDBJ databases">
        <title>The small core and large imbalanced accessory genome model reveals a collaborative survival strategy of Sorangium cellulosum strains in nature.</title>
        <authorList>
            <person name="Han K."/>
            <person name="Peng R."/>
            <person name="Blom J."/>
            <person name="Li Y.-Z."/>
        </authorList>
    </citation>
    <scope>NUCLEOTIDE SEQUENCE [LARGE SCALE GENOMIC DNA]</scope>
    <source>
        <strain evidence="1 2">So0157-25</strain>
    </source>
</reference>
<organism evidence="1 2">
    <name type="scientific">Sorangium cellulosum</name>
    <name type="common">Polyangium cellulosum</name>
    <dbReference type="NCBI Taxonomy" id="56"/>
    <lineage>
        <taxon>Bacteria</taxon>
        <taxon>Pseudomonadati</taxon>
        <taxon>Myxococcota</taxon>
        <taxon>Polyangia</taxon>
        <taxon>Polyangiales</taxon>
        <taxon>Polyangiaceae</taxon>
        <taxon>Sorangium</taxon>
    </lineage>
</organism>
<name>A0A150P948_SORCE</name>
<dbReference type="AlphaFoldDB" id="A0A150P948"/>
<evidence type="ECO:0000313" key="2">
    <source>
        <dbReference type="Proteomes" id="UP000075420"/>
    </source>
</evidence>